<organism evidence="2 3">
    <name type="scientific">Mucilaginibacter defluvii</name>
    <dbReference type="NCBI Taxonomy" id="1196019"/>
    <lineage>
        <taxon>Bacteria</taxon>
        <taxon>Pseudomonadati</taxon>
        <taxon>Bacteroidota</taxon>
        <taxon>Sphingobacteriia</taxon>
        <taxon>Sphingobacteriales</taxon>
        <taxon>Sphingobacteriaceae</taxon>
        <taxon>Mucilaginibacter</taxon>
    </lineage>
</organism>
<comment type="caution">
    <text evidence="2">The sequence shown here is derived from an EMBL/GenBank/DDBJ whole genome shotgun (WGS) entry which is preliminary data.</text>
</comment>
<keyword evidence="1" id="KW-0732">Signal</keyword>
<protein>
    <recommendedName>
        <fullName evidence="4">T9SS C-terminal target domain-containing protein</fullName>
    </recommendedName>
</protein>
<proteinExistence type="predicted"/>
<keyword evidence="3" id="KW-1185">Reference proteome</keyword>
<feature type="signal peptide" evidence="1">
    <location>
        <begin position="1"/>
        <end position="20"/>
    </location>
</feature>
<name>A0ABP9FQW7_9SPHI</name>
<accession>A0ABP9FQW7</accession>
<evidence type="ECO:0008006" key="4">
    <source>
        <dbReference type="Google" id="ProtNLM"/>
    </source>
</evidence>
<reference evidence="3" key="1">
    <citation type="journal article" date="2019" name="Int. J. Syst. Evol. Microbiol.">
        <title>The Global Catalogue of Microorganisms (GCM) 10K type strain sequencing project: providing services to taxonomists for standard genome sequencing and annotation.</title>
        <authorList>
            <consortium name="The Broad Institute Genomics Platform"/>
            <consortium name="The Broad Institute Genome Sequencing Center for Infectious Disease"/>
            <person name="Wu L."/>
            <person name="Ma J."/>
        </authorList>
    </citation>
    <scope>NUCLEOTIDE SEQUENCE [LARGE SCALE GENOMIC DNA]</scope>
    <source>
        <strain evidence="3">JCM 18283</strain>
    </source>
</reference>
<gene>
    <name evidence="2" type="ORF">GCM10023313_13920</name>
</gene>
<dbReference type="EMBL" id="BAABJI010000002">
    <property type="protein sequence ID" value="GAA4912108.1"/>
    <property type="molecule type" value="Genomic_DNA"/>
</dbReference>
<dbReference type="PROSITE" id="PS51257">
    <property type="entry name" value="PROKAR_LIPOPROTEIN"/>
    <property type="match status" value="1"/>
</dbReference>
<dbReference type="PANTHER" id="PTHR41339">
    <property type="entry name" value="LIPL48"/>
    <property type="match status" value="1"/>
</dbReference>
<sequence length="462" mass="48768">MKKFLMLSAAAATLAFSSCKKESAPATEAAADTFGPVKTNAVDYVQSNLPKKTLQGNYSTNLSLSNDTVYVLKGIVAVDNATMTIEAGTVIIGEVDANNKPGTLVICRHATVQAVGTASAPIIFTSGKLLDGNTFTTAAPGDFGGVILLGQAPCNVANKTIEGLDAIEPFDNRFGGSVANHSSGTLKYVRIEFGGYILSANNEVNGLTLGGVGSGTTLDHIEVAYGKDDSFEFFGGTVNATYLVSIAPDDDNFDFDNGYTGTIQYGLAIADAYATHSASSGNSDSNGIESDNNAPAEDANYAITPKTHPKLKNFTIIGAPALNSWSAPGYLYAARIRRGSEIDFENSIILGYPQGLVFDATTQDFVTNNVSVVKNNVLTAFQTSISPTSLNNKADANGNKRNVWAANGNSYARLTQPFLNNSNVQVNPINTSASPATAGGWGAFNTQSRPFWGNTTWMKYYY</sequence>
<feature type="chain" id="PRO_5047324314" description="T9SS C-terminal target domain-containing protein" evidence="1">
    <location>
        <begin position="21"/>
        <end position="462"/>
    </location>
</feature>
<evidence type="ECO:0000313" key="3">
    <source>
        <dbReference type="Proteomes" id="UP001501436"/>
    </source>
</evidence>
<dbReference type="PANTHER" id="PTHR41339:SF1">
    <property type="entry name" value="SECRETED PROTEIN"/>
    <property type="match status" value="1"/>
</dbReference>
<dbReference type="Proteomes" id="UP001501436">
    <property type="component" value="Unassembled WGS sequence"/>
</dbReference>
<dbReference type="RefSeq" id="WP_345330265.1">
    <property type="nucleotide sequence ID" value="NZ_BAABJI010000002.1"/>
</dbReference>
<evidence type="ECO:0000256" key="1">
    <source>
        <dbReference type="SAM" id="SignalP"/>
    </source>
</evidence>
<evidence type="ECO:0000313" key="2">
    <source>
        <dbReference type="EMBL" id="GAA4912108.1"/>
    </source>
</evidence>